<accession>A0ABP1G9E3</accession>
<dbReference type="InterPro" id="IPR051637">
    <property type="entry name" value="Ank_repeat_dom-contain_49"/>
</dbReference>
<evidence type="ECO:0000256" key="5">
    <source>
        <dbReference type="ARBA" id="ARBA00023043"/>
    </source>
</evidence>
<keyword evidence="2" id="KW-0677">Repeat</keyword>
<name>A0ABP1G9E3_9CHLO</name>
<organism evidence="8 9">
    <name type="scientific">Coccomyxa viridis</name>
    <dbReference type="NCBI Taxonomy" id="1274662"/>
    <lineage>
        <taxon>Eukaryota</taxon>
        <taxon>Viridiplantae</taxon>
        <taxon>Chlorophyta</taxon>
        <taxon>core chlorophytes</taxon>
        <taxon>Trebouxiophyceae</taxon>
        <taxon>Trebouxiophyceae incertae sedis</taxon>
        <taxon>Coccomyxaceae</taxon>
        <taxon>Coccomyxa</taxon>
    </lineage>
</organism>
<keyword evidence="4" id="KW-0862">Zinc</keyword>
<sequence>MAPRQGTKKPATVGDTGARESKLFKLASNIIDSNIKIRFKSLINRDNKKDACTLRDPRLGLTLLQIAVIADNVPAVEELIAMGADVGVTISQKRAEEWSPGDVPCKLSQNGAKNFWDCKMRSLCLPQLAPEAVRDSLFRLIHLAAFAGSIDTIRFLVNKGHADVNAPALNTGLTPLMCASLIKKAMNRETGQFETMLDVVNVLLELGGDLSRVNVVGNDFVAVAASTWDRGLWDDILAHPLLLSKCTAKHVGRVALQLLATWVCNKHRPEDSVSKTLVDDTISTVWCDELKKMLRAWAAAERAAGRKADTLPHRITREMSEPVSQRILQPYEGSRHLPCTSAYPGAWPKEAHTTTNVLCAIMQGIGVPPHPIDKSAMNVRVMLLHLFRMGVPPNALLLPRRPGQGTQKLCQLESLEALVTVLTDVSEAGLSPYKEVLMDQLWCYIYTCTKDPLLDMIRHATHVDIKRIRKLLKRLYTGGVDWTDPSAWPEDYVNGRWKRQIPISFLLENSGPRVAACIGVINAICSELSQMDNREFVNTHHPGGTSPMLYAAREGHPTAIMSMVMCSGNPARQGSSWVDFFMAATSRRFKADMARTIHLLMSMQSVLPVVRRSCLVAQSQHFPEEGPWIGPSIIRQLASNHSGFEALMLPIAAASPSADLVYKQSQLALKAPKNDMGAVLEILLIPIRATPAIEPLNCCEHIIAALQMQDPKSGVTLLGQAVAWGYDEAIPPILGAVREHKVSLPPLLDCYHKESKFHKPLFAAVVYGYDKILSSLLGLLSLRAELPTALLEHVVTKSMAGSPGAPPAQSRRFVAEPGGGAETIDLLMCAASAGSVSTVQMLLGSGMNPKDTQRFRRNEYYKSAIHAAVEYPDLAMLMWEGGKSASQEVESADSLLPGTKQIQCVNILLKAGAAMTEGQLTTILKALPTLEDPKVALLTWRLVTGHVSVCARCALLGCWPRCQGCKTISYCSERCQRKHWPQHKPSCLT</sequence>
<proteinExistence type="predicted"/>
<dbReference type="Gene3D" id="6.10.140.2220">
    <property type="match status" value="1"/>
</dbReference>
<keyword evidence="1" id="KW-0479">Metal-binding</keyword>
<dbReference type="PROSITE" id="PS50865">
    <property type="entry name" value="ZF_MYND_2"/>
    <property type="match status" value="1"/>
</dbReference>
<evidence type="ECO:0000259" key="7">
    <source>
        <dbReference type="PROSITE" id="PS50865"/>
    </source>
</evidence>
<dbReference type="InterPro" id="IPR036770">
    <property type="entry name" value="Ankyrin_rpt-contain_sf"/>
</dbReference>
<evidence type="ECO:0000256" key="4">
    <source>
        <dbReference type="ARBA" id="ARBA00022833"/>
    </source>
</evidence>
<dbReference type="SMART" id="SM00248">
    <property type="entry name" value="ANK"/>
    <property type="match status" value="6"/>
</dbReference>
<comment type="caution">
    <text evidence="8">The sequence shown here is derived from an EMBL/GenBank/DDBJ whole genome shotgun (WGS) entry which is preliminary data.</text>
</comment>
<dbReference type="Pfam" id="PF01753">
    <property type="entry name" value="zf-MYND"/>
    <property type="match status" value="1"/>
</dbReference>
<dbReference type="PANTHER" id="PTHR24180:SF45">
    <property type="entry name" value="POLY [ADP-RIBOSE] POLYMERASE TANKYRASE"/>
    <property type="match status" value="1"/>
</dbReference>
<feature type="domain" description="MYND-type" evidence="7">
    <location>
        <begin position="950"/>
        <end position="987"/>
    </location>
</feature>
<keyword evidence="3 6" id="KW-0863">Zinc-finger</keyword>
<evidence type="ECO:0000256" key="1">
    <source>
        <dbReference type="ARBA" id="ARBA00022723"/>
    </source>
</evidence>
<evidence type="ECO:0000256" key="2">
    <source>
        <dbReference type="ARBA" id="ARBA00022737"/>
    </source>
</evidence>
<evidence type="ECO:0000256" key="3">
    <source>
        <dbReference type="ARBA" id="ARBA00022771"/>
    </source>
</evidence>
<dbReference type="Proteomes" id="UP001497392">
    <property type="component" value="Unassembled WGS sequence"/>
</dbReference>
<dbReference type="PANTHER" id="PTHR24180">
    <property type="entry name" value="CYCLIN-DEPENDENT KINASE INHIBITOR 2C-RELATED"/>
    <property type="match status" value="1"/>
</dbReference>
<dbReference type="Gene3D" id="1.25.40.20">
    <property type="entry name" value="Ankyrin repeat-containing domain"/>
    <property type="match status" value="2"/>
</dbReference>
<dbReference type="Pfam" id="PF00023">
    <property type="entry name" value="Ank"/>
    <property type="match status" value="1"/>
</dbReference>
<evidence type="ECO:0000256" key="6">
    <source>
        <dbReference type="PROSITE-ProRule" id="PRU00134"/>
    </source>
</evidence>
<evidence type="ECO:0000313" key="8">
    <source>
        <dbReference type="EMBL" id="CAL5227169.1"/>
    </source>
</evidence>
<protein>
    <submittedName>
        <fullName evidence="8">G10083 protein</fullName>
    </submittedName>
</protein>
<keyword evidence="9" id="KW-1185">Reference proteome</keyword>
<dbReference type="InterPro" id="IPR002893">
    <property type="entry name" value="Znf_MYND"/>
</dbReference>
<gene>
    <name evidence="8" type="primary">g10083</name>
    <name evidence="8" type="ORF">VP750_LOCUS9075</name>
</gene>
<dbReference type="SUPFAM" id="SSF48403">
    <property type="entry name" value="Ankyrin repeat"/>
    <property type="match status" value="2"/>
</dbReference>
<keyword evidence="5" id="KW-0040">ANK repeat</keyword>
<dbReference type="InterPro" id="IPR002110">
    <property type="entry name" value="Ankyrin_rpt"/>
</dbReference>
<reference evidence="8 9" key="1">
    <citation type="submission" date="2024-06" db="EMBL/GenBank/DDBJ databases">
        <authorList>
            <person name="Kraege A."/>
            <person name="Thomma B."/>
        </authorList>
    </citation>
    <scope>NUCLEOTIDE SEQUENCE [LARGE SCALE GENOMIC DNA]</scope>
</reference>
<dbReference type="SUPFAM" id="SSF144232">
    <property type="entry name" value="HIT/MYND zinc finger-like"/>
    <property type="match status" value="1"/>
</dbReference>
<dbReference type="EMBL" id="CAXHTA020000017">
    <property type="protein sequence ID" value="CAL5227169.1"/>
    <property type="molecule type" value="Genomic_DNA"/>
</dbReference>
<evidence type="ECO:0000313" key="9">
    <source>
        <dbReference type="Proteomes" id="UP001497392"/>
    </source>
</evidence>